<protein>
    <recommendedName>
        <fullName evidence="6">Lectin-like protein BA14k</fullName>
    </recommendedName>
</protein>
<reference evidence="4 5" key="1">
    <citation type="submission" date="2017-03" db="EMBL/GenBank/DDBJ databases">
        <authorList>
            <person name="Afonso C.L."/>
            <person name="Miller P.J."/>
            <person name="Scott M.A."/>
            <person name="Spackman E."/>
            <person name="Goraichik I."/>
            <person name="Dimitrov K.M."/>
            <person name="Suarez D.L."/>
            <person name="Swayne D.E."/>
        </authorList>
    </citation>
    <scope>NUCLEOTIDE SEQUENCE [LARGE SCALE GENOMIC DNA]</scope>
    <source>
        <strain evidence="4 5">CECT 7450</strain>
    </source>
</reference>
<evidence type="ECO:0000256" key="3">
    <source>
        <dbReference type="SAM" id="SignalP"/>
    </source>
</evidence>
<evidence type="ECO:0008006" key="6">
    <source>
        <dbReference type="Google" id="ProtNLM"/>
    </source>
</evidence>
<feature type="compositionally biased region" description="Polar residues" evidence="1">
    <location>
        <begin position="180"/>
        <end position="197"/>
    </location>
</feature>
<accession>A0A1X6YQK0</accession>
<sequence>MTYRGFIGMILAAAIAVTGASATPARAAEDDVAKVVVGAAALAILGAAIISARDDDDDAPQHVTNNHNIYNSYGDGYNSQWSKPKKKHKKKHSSYQPVKRPKLPEACRIYRDTKNGRRFGYNGRCLKRNYSAFDHLPRHCAKKVEGYRGKIWRENCLSQHGFQRAKAKKYKHTQKHSHTKPNFNKIDSSSPWVQGRR</sequence>
<feature type="chain" id="PRO_5012417177" description="Lectin-like protein BA14k" evidence="3">
    <location>
        <begin position="28"/>
        <end position="197"/>
    </location>
</feature>
<gene>
    <name evidence="4" type="ORF">ROA7450_01162</name>
</gene>
<feature type="region of interest" description="Disordered" evidence="1">
    <location>
        <begin position="172"/>
        <end position="197"/>
    </location>
</feature>
<keyword evidence="2" id="KW-0812">Transmembrane</keyword>
<keyword evidence="2" id="KW-1133">Transmembrane helix</keyword>
<dbReference type="Proteomes" id="UP000193061">
    <property type="component" value="Unassembled WGS sequence"/>
</dbReference>
<evidence type="ECO:0000256" key="2">
    <source>
        <dbReference type="SAM" id="Phobius"/>
    </source>
</evidence>
<dbReference type="OrthoDB" id="7743520at2"/>
<dbReference type="EMBL" id="FWFX01000003">
    <property type="protein sequence ID" value="SLN28372.1"/>
    <property type="molecule type" value="Genomic_DNA"/>
</dbReference>
<proteinExistence type="predicted"/>
<organism evidence="4 5">
    <name type="scientific">Roseovarius albus</name>
    <dbReference type="NCBI Taxonomy" id="1247867"/>
    <lineage>
        <taxon>Bacteria</taxon>
        <taxon>Pseudomonadati</taxon>
        <taxon>Pseudomonadota</taxon>
        <taxon>Alphaproteobacteria</taxon>
        <taxon>Rhodobacterales</taxon>
        <taxon>Roseobacteraceae</taxon>
        <taxon>Roseovarius</taxon>
    </lineage>
</organism>
<evidence type="ECO:0000313" key="5">
    <source>
        <dbReference type="Proteomes" id="UP000193061"/>
    </source>
</evidence>
<keyword evidence="5" id="KW-1185">Reference proteome</keyword>
<keyword evidence="3" id="KW-0732">Signal</keyword>
<evidence type="ECO:0000313" key="4">
    <source>
        <dbReference type="EMBL" id="SLN28372.1"/>
    </source>
</evidence>
<feature type="transmembrane region" description="Helical" evidence="2">
    <location>
        <begin position="32"/>
        <end position="52"/>
    </location>
</feature>
<dbReference type="RefSeq" id="WP_085804727.1">
    <property type="nucleotide sequence ID" value="NZ_FWFX01000003.1"/>
</dbReference>
<evidence type="ECO:0000256" key="1">
    <source>
        <dbReference type="SAM" id="MobiDB-lite"/>
    </source>
</evidence>
<name>A0A1X6YQK0_9RHOB</name>
<dbReference type="AlphaFoldDB" id="A0A1X6YQK0"/>
<feature type="signal peptide" evidence="3">
    <location>
        <begin position="1"/>
        <end position="27"/>
    </location>
</feature>
<keyword evidence="2" id="KW-0472">Membrane</keyword>